<dbReference type="FunFam" id="2.40.10.10:FF:000068">
    <property type="entry name" value="transmembrane protease serine 2"/>
    <property type="match status" value="1"/>
</dbReference>
<dbReference type="AlphaFoldDB" id="A0A7R8ZQN7"/>
<evidence type="ECO:0000256" key="1">
    <source>
        <dbReference type="ARBA" id="ARBA00023157"/>
    </source>
</evidence>
<accession>A0A7R8ZQN7</accession>
<feature type="chain" id="PRO_5043747592" evidence="4">
    <location>
        <begin position="21"/>
        <end position="526"/>
    </location>
</feature>
<dbReference type="PANTHER" id="PTHR24256">
    <property type="entry name" value="TRYPTASE-RELATED"/>
    <property type="match status" value="1"/>
</dbReference>
<dbReference type="InterPro" id="IPR001254">
    <property type="entry name" value="Trypsin_dom"/>
</dbReference>
<feature type="region of interest" description="Disordered" evidence="3">
    <location>
        <begin position="233"/>
        <end position="267"/>
    </location>
</feature>
<organism evidence="5">
    <name type="scientific">Cyprideis torosa</name>
    <dbReference type="NCBI Taxonomy" id="163714"/>
    <lineage>
        <taxon>Eukaryota</taxon>
        <taxon>Metazoa</taxon>
        <taxon>Ecdysozoa</taxon>
        <taxon>Arthropoda</taxon>
        <taxon>Crustacea</taxon>
        <taxon>Oligostraca</taxon>
        <taxon>Ostracoda</taxon>
        <taxon>Podocopa</taxon>
        <taxon>Podocopida</taxon>
        <taxon>Cytherocopina</taxon>
        <taxon>Cytheroidea</taxon>
        <taxon>Cytherideidae</taxon>
        <taxon>Cyprideis</taxon>
    </lineage>
</organism>
<feature type="compositionally biased region" description="Acidic residues" evidence="3">
    <location>
        <begin position="240"/>
        <end position="252"/>
    </location>
</feature>
<evidence type="ECO:0000256" key="4">
    <source>
        <dbReference type="SAM" id="SignalP"/>
    </source>
</evidence>
<dbReference type="OrthoDB" id="10012881at2759"/>
<dbReference type="SUPFAM" id="SSF50494">
    <property type="entry name" value="Trypsin-like serine proteases"/>
    <property type="match status" value="1"/>
</dbReference>
<dbReference type="Pfam" id="PF00089">
    <property type="entry name" value="Trypsin"/>
    <property type="match status" value="1"/>
</dbReference>
<dbReference type="Gene3D" id="2.40.10.10">
    <property type="entry name" value="Trypsin-like serine proteases"/>
    <property type="match status" value="1"/>
</dbReference>
<dbReference type="InterPro" id="IPR009003">
    <property type="entry name" value="Peptidase_S1_PA"/>
</dbReference>
<keyword evidence="4" id="KW-0732">Signal</keyword>
<keyword evidence="1" id="KW-1015">Disulfide bond</keyword>
<dbReference type="InterPro" id="IPR051487">
    <property type="entry name" value="Ser/Thr_Proteases_Immune/Dev"/>
</dbReference>
<name>A0A7R8ZQN7_9CRUS</name>
<feature type="compositionally biased region" description="Polar residues" evidence="3">
    <location>
        <begin position="161"/>
        <end position="186"/>
    </location>
</feature>
<dbReference type="EMBL" id="OB661359">
    <property type="protein sequence ID" value="CAD7228042.1"/>
    <property type="molecule type" value="Genomic_DNA"/>
</dbReference>
<reference evidence="5" key="1">
    <citation type="submission" date="2020-11" db="EMBL/GenBank/DDBJ databases">
        <authorList>
            <person name="Tran Van P."/>
        </authorList>
    </citation>
    <scope>NUCLEOTIDE SEQUENCE</scope>
</reference>
<gene>
    <name evidence="5" type="ORF">CTOB1V02_LOCUS5933</name>
</gene>
<feature type="compositionally biased region" description="Basic and acidic residues" evidence="3">
    <location>
        <begin position="134"/>
        <end position="143"/>
    </location>
</feature>
<proteinExistence type="inferred from homology"/>
<sequence>MLLPHHLLLLMFILKAAVRASNTYGSKCIDGITKESGTCLFPKECNSEKRESTEPKKTYCARDAGRGLIVCCPESKRKRISQRSLPKAEKKICYGSSTASTKSKTPEFEEVPAKRFFPFVLTTDPPQPNLNENQNHKKNENQNHKKNSLAQKFSSPPEETVVSQIRPTLSTASTGQPENEDIQSPLSEDEYFTPPQIDPDLGLLGEIRVLQDIIFHQQSPVAEFAGPEDKLFDSPTLPETESESVAPDDEEIVVPPIKPTTPQSQTSEDGKLMTLFHETTKVPVLEDTPLSQKENEPESIALDDEQIIVPPIKPKPQFSKTEAGETATFKEPVHASIPVTGGTTSEKNRYPFMAALGLKSSEGAVEWLCGAVLISESAVLTAAHNCVVERTPLDLVVRLGEQDLLLDTDSFDHLVKEILLHPEFKQPFSKNDIAIVWLQKKVSFTDTLRPVCLPLPGLQFSTALVLNTIGWGIGKDASTEIYLWEDLKKEKSRSRIKDGVNQQLVGSIREDPSSCHLKTKQPVTPP</sequence>
<dbReference type="PROSITE" id="PS50240">
    <property type="entry name" value="TRYPSIN_DOM"/>
    <property type="match status" value="1"/>
</dbReference>
<comment type="similarity">
    <text evidence="2">Belongs to the peptidase S1 family. CLIP subfamily.</text>
</comment>
<dbReference type="InterPro" id="IPR043504">
    <property type="entry name" value="Peptidase_S1_PA_chymotrypsin"/>
</dbReference>
<evidence type="ECO:0000313" key="5">
    <source>
        <dbReference type="EMBL" id="CAD7228042.1"/>
    </source>
</evidence>
<evidence type="ECO:0000256" key="2">
    <source>
        <dbReference type="ARBA" id="ARBA00024195"/>
    </source>
</evidence>
<feature type="region of interest" description="Disordered" evidence="3">
    <location>
        <begin position="120"/>
        <end position="190"/>
    </location>
</feature>
<dbReference type="GO" id="GO:0006508">
    <property type="term" value="P:proteolysis"/>
    <property type="evidence" value="ECO:0007669"/>
    <property type="project" value="InterPro"/>
</dbReference>
<protein>
    <submittedName>
        <fullName evidence="5">Uncharacterized protein</fullName>
    </submittedName>
</protein>
<feature type="signal peptide" evidence="4">
    <location>
        <begin position="1"/>
        <end position="20"/>
    </location>
</feature>
<dbReference type="SMART" id="SM00020">
    <property type="entry name" value="Tryp_SPc"/>
    <property type="match status" value="1"/>
</dbReference>
<dbReference type="GO" id="GO:0004252">
    <property type="term" value="F:serine-type endopeptidase activity"/>
    <property type="evidence" value="ECO:0007669"/>
    <property type="project" value="InterPro"/>
</dbReference>
<evidence type="ECO:0000256" key="3">
    <source>
        <dbReference type="SAM" id="MobiDB-lite"/>
    </source>
</evidence>